<evidence type="ECO:0000313" key="4">
    <source>
        <dbReference type="Proteomes" id="UP000702954"/>
    </source>
</evidence>
<reference evidence="1 4" key="1">
    <citation type="journal article" date="2018" name="Int. J. Syst. Evol. Microbiol.">
        <title>Draft Genome Sequence of Faecalimonas umbilicata JCM 30896T, an Acetate-Producing Bacterium Isolated from Human Feces.</title>
        <authorList>
            <person name="Sakamoto M."/>
            <person name="Ikeyama N."/>
            <person name="Yuki M."/>
            <person name="Ohkuma M."/>
        </authorList>
    </citation>
    <scope>NUCLEOTIDE SEQUENCE [LARGE SCALE GENOMIC DNA]</scope>
    <source>
        <strain evidence="1 4">EGH7</strain>
    </source>
</reference>
<evidence type="ECO:0000313" key="1">
    <source>
        <dbReference type="EMBL" id="GBU05200.1"/>
    </source>
</evidence>
<evidence type="ECO:0000313" key="2">
    <source>
        <dbReference type="EMBL" id="TCS62030.1"/>
    </source>
</evidence>
<gene>
    <name evidence="2" type="ORF">EDD74_13422</name>
    <name evidence="1" type="ORF">FAEUMB_17410</name>
</gene>
<dbReference type="RefSeq" id="WP_116441728.1">
    <property type="nucleotide sequence ID" value="NZ_BHEO01000008.1"/>
</dbReference>
<name>A0A4R3JBG2_9FIRM</name>
<reference evidence="2 3" key="2">
    <citation type="submission" date="2019-03" db="EMBL/GenBank/DDBJ databases">
        <title>Genomic Encyclopedia of Type Strains, Phase IV (KMG-IV): sequencing the most valuable type-strain genomes for metagenomic binning, comparative biology and taxonomic classification.</title>
        <authorList>
            <person name="Goeker M."/>
        </authorList>
    </citation>
    <scope>NUCLEOTIDE SEQUENCE [LARGE SCALE GENOMIC DNA]</scope>
    <source>
        <strain evidence="2 3">DSM 103426</strain>
    </source>
</reference>
<protein>
    <submittedName>
        <fullName evidence="2">Uncharacterized protein</fullName>
    </submittedName>
</protein>
<keyword evidence="4" id="KW-1185">Reference proteome</keyword>
<organism evidence="2 3">
    <name type="scientific">Faecalimonas umbilicata</name>
    <dbReference type="NCBI Taxonomy" id="1912855"/>
    <lineage>
        <taxon>Bacteria</taxon>
        <taxon>Bacillati</taxon>
        <taxon>Bacillota</taxon>
        <taxon>Clostridia</taxon>
        <taxon>Lachnospirales</taxon>
        <taxon>Lachnospiraceae</taxon>
        <taxon>Faecalimonas</taxon>
    </lineage>
</organism>
<proteinExistence type="predicted"/>
<dbReference type="AlphaFoldDB" id="A0A4R3JBG2"/>
<dbReference type="Proteomes" id="UP000702954">
    <property type="component" value="Unassembled WGS sequence"/>
</dbReference>
<comment type="caution">
    <text evidence="2">The sequence shown here is derived from an EMBL/GenBank/DDBJ whole genome shotgun (WGS) entry which is preliminary data.</text>
</comment>
<dbReference type="EMBL" id="BHEO01000008">
    <property type="protein sequence ID" value="GBU05200.1"/>
    <property type="molecule type" value="Genomic_DNA"/>
</dbReference>
<accession>A0A4R3JBG2</accession>
<dbReference type="Proteomes" id="UP000294613">
    <property type="component" value="Unassembled WGS sequence"/>
</dbReference>
<sequence>MAKFLDLSGLQHAITKIKEWTIGRLNEEVTIKVVKVNGQPLNPDGSKEVNVDLSTYAIKTEVTQEIAQAVSGIQGFDAQVVERLPQTGKKGILYLVANSGNGQNVYDEYLWVTDKFEKLGTREIDLTAYAKKSEIPTKVSQLANDSGFLTAVPEEYVTDSELSQKGYETTQSVDGKLQSYVKTSDLETITTGEIDSLFQE</sequence>
<dbReference type="EMBL" id="SLZV01000034">
    <property type="protein sequence ID" value="TCS62030.1"/>
    <property type="molecule type" value="Genomic_DNA"/>
</dbReference>
<evidence type="ECO:0000313" key="3">
    <source>
        <dbReference type="Proteomes" id="UP000294613"/>
    </source>
</evidence>